<reference evidence="4" key="1">
    <citation type="submission" date="2022-10" db="EMBL/GenBank/DDBJ databases">
        <title>Determination and structural analysis of whole genome sequence of Sarocladium strictum F4-1.</title>
        <authorList>
            <person name="Hu L."/>
            <person name="Jiang Y."/>
        </authorList>
    </citation>
    <scope>NUCLEOTIDE SEQUENCE</scope>
    <source>
        <strain evidence="4">F4-1</strain>
    </source>
</reference>
<organism evidence="4 5">
    <name type="scientific">Sarocladium strictum</name>
    <name type="common">Black bundle disease fungus</name>
    <name type="synonym">Acremonium strictum</name>
    <dbReference type="NCBI Taxonomy" id="5046"/>
    <lineage>
        <taxon>Eukaryota</taxon>
        <taxon>Fungi</taxon>
        <taxon>Dikarya</taxon>
        <taxon>Ascomycota</taxon>
        <taxon>Pezizomycotina</taxon>
        <taxon>Sordariomycetes</taxon>
        <taxon>Hypocreomycetidae</taxon>
        <taxon>Hypocreales</taxon>
        <taxon>Sarocladiaceae</taxon>
        <taxon>Sarocladium</taxon>
    </lineage>
</organism>
<dbReference type="InterPro" id="IPR051522">
    <property type="entry name" value="ISC_assembly_LYR"/>
</dbReference>
<accession>A0AA39GHZ9</accession>
<feature type="compositionally biased region" description="Basic and acidic residues" evidence="2">
    <location>
        <begin position="95"/>
        <end position="113"/>
    </location>
</feature>
<dbReference type="PANTHER" id="PTHR13166">
    <property type="entry name" value="PROTEIN C6ORF149"/>
    <property type="match status" value="1"/>
</dbReference>
<dbReference type="EMBL" id="JAPDFR010000003">
    <property type="protein sequence ID" value="KAK0387715.1"/>
    <property type="molecule type" value="Genomic_DNA"/>
</dbReference>
<evidence type="ECO:0000313" key="4">
    <source>
        <dbReference type="EMBL" id="KAK0387715.1"/>
    </source>
</evidence>
<feature type="domain" description="Complex 1 LYR protein" evidence="3">
    <location>
        <begin position="13"/>
        <end position="71"/>
    </location>
</feature>
<dbReference type="Proteomes" id="UP001175261">
    <property type="component" value="Unassembled WGS sequence"/>
</dbReference>
<evidence type="ECO:0000259" key="3">
    <source>
        <dbReference type="Pfam" id="PF05347"/>
    </source>
</evidence>
<dbReference type="GO" id="GO:0016226">
    <property type="term" value="P:iron-sulfur cluster assembly"/>
    <property type="evidence" value="ECO:0007669"/>
    <property type="project" value="InterPro"/>
</dbReference>
<dbReference type="InterPro" id="IPR008011">
    <property type="entry name" value="Complex1_LYR_dom"/>
</dbReference>
<dbReference type="Pfam" id="PF05347">
    <property type="entry name" value="Complex1_LYR"/>
    <property type="match status" value="1"/>
</dbReference>
<name>A0AA39GHZ9_SARSR</name>
<comment type="caution">
    <text evidence="4">The sequence shown here is derived from an EMBL/GenBank/DDBJ whole genome shotgun (WGS) entry which is preliminary data.</text>
</comment>
<dbReference type="PANTHER" id="PTHR13166:SF7">
    <property type="entry name" value="LYR MOTIF-CONTAINING PROTEIN 4"/>
    <property type="match status" value="1"/>
</dbReference>
<protein>
    <recommendedName>
        <fullName evidence="3">Complex 1 LYR protein domain-containing protein</fullName>
    </recommendedName>
</protein>
<evidence type="ECO:0000256" key="1">
    <source>
        <dbReference type="ARBA" id="ARBA00009508"/>
    </source>
</evidence>
<feature type="region of interest" description="Disordered" evidence="2">
    <location>
        <begin position="94"/>
        <end position="113"/>
    </location>
</feature>
<dbReference type="CDD" id="cd20264">
    <property type="entry name" value="Complex1_LYR_LYRM4"/>
    <property type="match status" value="1"/>
</dbReference>
<sequence>MSAVGTLRGDMPQQVRSLYRQLLRQGSQFSAYNFREYAKRRTRDAFHDNKSIDDPRQIQELVQKGLKELQVMKRQTVIGQFYQLDRLVVEGGISGKDHGGEGQVMRQKEQGYD</sequence>
<comment type="similarity">
    <text evidence="1">Belongs to the complex I LYR family.</text>
</comment>
<proteinExistence type="inferred from homology"/>
<keyword evidence="5" id="KW-1185">Reference proteome</keyword>
<gene>
    <name evidence="4" type="ORF">NLU13_3960</name>
</gene>
<dbReference type="AlphaFoldDB" id="A0AA39GHZ9"/>
<dbReference type="InterPro" id="IPR045297">
    <property type="entry name" value="Complex1_LYR_LYRM4"/>
</dbReference>
<evidence type="ECO:0000256" key="2">
    <source>
        <dbReference type="SAM" id="MobiDB-lite"/>
    </source>
</evidence>
<dbReference type="GO" id="GO:0005739">
    <property type="term" value="C:mitochondrion"/>
    <property type="evidence" value="ECO:0007669"/>
    <property type="project" value="TreeGrafter"/>
</dbReference>
<evidence type="ECO:0000313" key="5">
    <source>
        <dbReference type="Proteomes" id="UP001175261"/>
    </source>
</evidence>
<dbReference type="GO" id="GO:1990221">
    <property type="term" value="C:L-cysteine desulfurase complex"/>
    <property type="evidence" value="ECO:0007669"/>
    <property type="project" value="TreeGrafter"/>
</dbReference>